<protein>
    <recommendedName>
        <fullName evidence="1">Fungal lipase-type domain-containing protein</fullName>
    </recommendedName>
</protein>
<dbReference type="InterPro" id="IPR002921">
    <property type="entry name" value="Fungal_lipase-type"/>
</dbReference>
<dbReference type="InterPro" id="IPR051218">
    <property type="entry name" value="Sec_MonoDiacylglyc_Lipase"/>
</dbReference>
<dbReference type="Pfam" id="PF01764">
    <property type="entry name" value="Lipase_3"/>
    <property type="match status" value="1"/>
</dbReference>
<dbReference type="EMBL" id="MN740916">
    <property type="protein sequence ID" value="QHU17617.1"/>
    <property type="molecule type" value="Genomic_DNA"/>
</dbReference>
<evidence type="ECO:0000313" key="2">
    <source>
        <dbReference type="EMBL" id="QHU17617.1"/>
    </source>
</evidence>
<proteinExistence type="predicted"/>
<feature type="domain" description="Fungal lipase-type" evidence="1">
    <location>
        <begin position="70"/>
        <end position="203"/>
    </location>
</feature>
<dbReference type="Gene3D" id="3.40.50.1820">
    <property type="entry name" value="alpha/beta hydrolase"/>
    <property type="match status" value="1"/>
</dbReference>
<name>A0A6C0KLI1_9ZZZZ</name>
<dbReference type="CDD" id="cd00519">
    <property type="entry name" value="Lipase_3"/>
    <property type="match status" value="1"/>
</dbReference>
<dbReference type="PANTHER" id="PTHR45856:SF25">
    <property type="entry name" value="FUNGAL LIPASE-LIKE DOMAIN-CONTAINING PROTEIN"/>
    <property type="match status" value="1"/>
</dbReference>
<sequence>MFFWICVCIIIPQLYGTTMTKYALHMSQATYCDYVDDWTCKTCDNEIELLNIIDHNGERAILGMEKQTLFIGFRGSSNIQNWIDNVQFSLICPYDTSSICVETGFYKVYESMYTDIIYSIKTFTTDYSIQDIVFTGHSLGGAIATLFAYQMKKQQESNIYLITFGSPRVGNKEFVEDFISISQQNQSFRITHKYDIVPHVPQQFLGYLHVPHELWYNGELEDGYIDCDDSFNEDNECSDSCGPLHCTSIQDHMYYLNVSMGSDGDC</sequence>
<evidence type="ECO:0000259" key="1">
    <source>
        <dbReference type="Pfam" id="PF01764"/>
    </source>
</evidence>
<reference evidence="2" key="1">
    <citation type="journal article" date="2020" name="Nature">
        <title>Giant virus diversity and host interactions through global metagenomics.</title>
        <authorList>
            <person name="Schulz F."/>
            <person name="Roux S."/>
            <person name="Paez-Espino D."/>
            <person name="Jungbluth S."/>
            <person name="Walsh D.A."/>
            <person name="Denef V.J."/>
            <person name="McMahon K.D."/>
            <person name="Konstantinidis K.T."/>
            <person name="Eloe-Fadrosh E.A."/>
            <person name="Kyrpides N.C."/>
            <person name="Woyke T."/>
        </authorList>
    </citation>
    <scope>NUCLEOTIDE SEQUENCE</scope>
    <source>
        <strain evidence="2">GVMAG-S-3300012919-55</strain>
    </source>
</reference>
<dbReference type="PANTHER" id="PTHR45856">
    <property type="entry name" value="ALPHA/BETA-HYDROLASES SUPERFAMILY PROTEIN"/>
    <property type="match status" value="1"/>
</dbReference>
<dbReference type="SUPFAM" id="SSF53474">
    <property type="entry name" value="alpha/beta-Hydrolases"/>
    <property type="match status" value="1"/>
</dbReference>
<dbReference type="AlphaFoldDB" id="A0A6C0KLI1"/>
<accession>A0A6C0KLI1</accession>
<organism evidence="2">
    <name type="scientific">viral metagenome</name>
    <dbReference type="NCBI Taxonomy" id="1070528"/>
    <lineage>
        <taxon>unclassified sequences</taxon>
        <taxon>metagenomes</taxon>
        <taxon>organismal metagenomes</taxon>
    </lineage>
</organism>
<dbReference type="GO" id="GO:0006629">
    <property type="term" value="P:lipid metabolic process"/>
    <property type="evidence" value="ECO:0007669"/>
    <property type="project" value="InterPro"/>
</dbReference>
<dbReference type="InterPro" id="IPR029058">
    <property type="entry name" value="AB_hydrolase_fold"/>
</dbReference>